<evidence type="ECO:0000256" key="1">
    <source>
        <dbReference type="SAM" id="SignalP"/>
    </source>
</evidence>
<name>A0A420Y0J2_9PEZI</name>
<organism evidence="2 3">
    <name type="scientific">Coniochaeta pulveracea</name>
    <dbReference type="NCBI Taxonomy" id="177199"/>
    <lineage>
        <taxon>Eukaryota</taxon>
        <taxon>Fungi</taxon>
        <taxon>Dikarya</taxon>
        <taxon>Ascomycota</taxon>
        <taxon>Pezizomycotina</taxon>
        <taxon>Sordariomycetes</taxon>
        <taxon>Sordariomycetidae</taxon>
        <taxon>Coniochaetales</taxon>
        <taxon>Coniochaetaceae</taxon>
        <taxon>Coniochaeta</taxon>
    </lineage>
</organism>
<feature type="signal peptide" evidence="1">
    <location>
        <begin position="1"/>
        <end position="19"/>
    </location>
</feature>
<dbReference type="EMBL" id="QVQW01000074">
    <property type="protein sequence ID" value="RKU41445.1"/>
    <property type="molecule type" value="Genomic_DNA"/>
</dbReference>
<keyword evidence="3" id="KW-1185">Reference proteome</keyword>
<evidence type="ECO:0000313" key="2">
    <source>
        <dbReference type="EMBL" id="RKU41445.1"/>
    </source>
</evidence>
<dbReference type="Proteomes" id="UP000275385">
    <property type="component" value="Unassembled WGS sequence"/>
</dbReference>
<comment type="caution">
    <text evidence="2">The sequence shown here is derived from an EMBL/GenBank/DDBJ whole genome shotgun (WGS) entry which is preliminary data.</text>
</comment>
<evidence type="ECO:0000313" key="3">
    <source>
        <dbReference type="Proteomes" id="UP000275385"/>
    </source>
</evidence>
<gene>
    <name evidence="2" type="ORF">DL546_001782</name>
</gene>
<dbReference type="OrthoDB" id="5182708at2759"/>
<protein>
    <submittedName>
        <fullName evidence="2">Uncharacterized protein</fullName>
    </submittedName>
</protein>
<proteinExistence type="predicted"/>
<keyword evidence="1" id="KW-0732">Signal</keyword>
<sequence>MRTFDILLTATSLTLAAAAAVTPRIPRLGEFGVSTTFGCPLVNQERLEFGLGQQSEACRTFYNNTTYAAINVYYWMPQCLLTLYNTLDCSDDGIVSGPGCWSPEGGIKGYKVTCPYL</sequence>
<feature type="chain" id="PRO_5019408004" evidence="1">
    <location>
        <begin position="20"/>
        <end position="117"/>
    </location>
</feature>
<accession>A0A420Y0J2</accession>
<reference evidence="2 3" key="1">
    <citation type="submission" date="2018-08" db="EMBL/GenBank/DDBJ databases">
        <title>Draft genome of the lignicolous fungus Coniochaeta pulveracea.</title>
        <authorList>
            <person name="Borstlap C.J."/>
            <person name="De Witt R.N."/>
            <person name="Botha A."/>
            <person name="Volschenk H."/>
        </authorList>
    </citation>
    <scope>NUCLEOTIDE SEQUENCE [LARGE SCALE GENOMIC DNA]</scope>
    <source>
        <strain evidence="2 3">CAB683</strain>
    </source>
</reference>
<dbReference type="AlphaFoldDB" id="A0A420Y0J2"/>